<keyword evidence="3" id="KW-1185">Reference proteome</keyword>
<gene>
    <name evidence="2" type="ORF">ISP18_10040</name>
</gene>
<name>A0ABW8IID2_9GAMM</name>
<comment type="caution">
    <text evidence="2">The sequence shown here is derived from an EMBL/GenBank/DDBJ whole genome shotgun (WGS) entry which is preliminary data.</text>
</comment>
<dbReference type="RefSeq" id="WP_380010332.1">
    <property type="nucleotide sequence ID" value="NZ_JADIKI010000022.1"/>
</dbReference>
<dbReference type="Proteomes" id="UP001620409">
    <property type="component" value="Unassembled WGS sequence"/>
</dbReference>
<feature type="chain" id="PRO_5046245304" description="Copper-binding protein" evidence="1">
    <location>
        <begin position="27"/>
        <end position="119"/>
    </location>
</feature>
<sequence length="119" mass="12566">MHVNSIVRSFLLPGMLLLAFAGTASAQQDETPPGSMPSAGQNAGVHMTHTTKTNDMVNMHGAHTMPATVTNADPKTGIVDVMTEGMALRVHFPPASMVNLKTGDKIGLYMGYSQADVVK</sequence>
<protein>
    <recommendedName>
        <fullName evidence="4">Copper-binding protein</fullName>
    </recommendedName>
</protein>
<organism evidence="2 3">
    <name type="scientific">Dyella humi</name>
    <dbReference type="NCBI Taxonomy" id="1770547"/>
    <lineage>
        <taxon>Bacteria</taxon>
        <taxon>Pseudomonadati</taxon>
        <taxon>Pseudomonadota</taxon>
        <taxon>Gammaproteobacteria</taxon>
        <taxon>Lysobacterales</taxon>
        <taxon>Rhodanobacteraceae</taxon>
        <taxon>Dyella</taxon>
    </lineage>
</organism>
<reference evidence="2 3" key="1">
    <citation type="submission" date="2020-10" db="EMBL/GenBank/DDBJ databases">
        <title>Phylogeny of dyella-like bacteria.</title>
        <authorList>
            <person name="Fu J."/>
        </authorList>
    </citation>
    <scope>NUCLEOTIDE SEQUENCE [LARGE SCALE GENOMIC DNA]</scope>
    <source>
        <strain evidence="2 3">DHG40</strain>
    </source>
</reference>
<evidence type="ECO:0008006" key="4">
    <source>
        <dbReference type="Google" id="ProtNLM"/>
    </source>
</evidence>
<evidence type="ECO:0000313" key="3">
    <source>
        <dbReference type="Proteomes" id="UP001620409"/>
    </source>
</evidence>
<keyword evidence="1" id="KW-0732">Signal</keyword>
<evidence type="ECO:0000256" key="1">
    <source>
        <dbReference type="SAM" id="SignalP"/>
    </source>
</evidence>
<dbReference type="EMBL" id="JADIKI010000022">
    <property type="protein sequence ID" value="MFK2854928.1"/>
    <property type="molecule type" value="Genomic_DNA"/>
</dbReference>
<proteinExistence type="predicted"/>
<feature type="signal peptide" evidence="1">
    <location>
        <begin position="1"/>
        <end position="26"/>
    </location>
</feature>
<evidence type="ECO:0000313" key="2">
    <source>
        <dbReference type="EMBL" id="MFK2854928.1"/>
    </source>
</evidence>
<accession>A0ABW8IID2</accession>